<comment type="subcellular location">
    <subcellularLocation>
        <location evidence="1">Membrane</location>
        <topology evidence="1">Multi-pass membrane protein</topology>
    </subcellularLocation>
</comment>
<dbReference type="PANTHER" id="PTHR35892">
    <property type="entry name" value="OUTER MEMBRANE PROTEIN PAGN-RELATED"/>
    <property type="match status" value="1"/>
</dbReference>
<keyword evidence="4 6" id="KW-0732">Signal</keyword>
<proteinExistence type="predicted"/>
<keyword evidence="8" id="KW-1185">Reference proteome</keyword>
<dbReference type="RefSeq" id="WP_230473002.1">
    <property type="nucleotide sequence ID" value="NZ_QRAP01000004.1"/>
</dbReference>
<organism evidence="7 8">
    <name type="scientific">Enterobacillus tribolii</name>
    <dbReference type="NCBI Taxonomy" id="1487935"/>
    <lineage>
        <taxon>Bacteria</taxon>
        <taxon>Pseudomonadati</taxon>
        <taxon>Pseudomonadota</taxon>
        <taxon>Gammaproteobacteria</taxon>
        <taxon>Enterobacterales</taxon>
        <taxon>Hafniaceae</taxon>
        <taxon>Enterobacillus</taxon>
    </lineage>
</organism>
<protein>
    <submittedName>
        <fullName evidence="7">Putative virulence related protein PagC</fullName>
    </submittedName>
</protein>
<keyword evidence="3" id="KW-0812">Transmembrane</keyword>
<evidence type="ECO:0000256" key="5">
    <source>
        <dbReference type="ARBA" id="ARBA00023136"/>
    </source>
</evidence>
<dbReference type="Proteomes" id="UP000254848">
    <property type="component" value="Unassembled WGS sequence"/>
</dbReference>
<sequence length="199" mass="21711">MKGLALLGAATGLLLCSSSPALASAYEPGHHTLTFGYAQSKVQDFKNIYGANVKYRYEWENSPFGVLGSLTYMAGSDGRNESGADYYFKEHTKLKYHSLAVGPTYRINDLFSLYGMVGVNLNKVDYSSSRTNYQNGGYVGSSNSSNNKTKASFMYGAGIQINPWENLAIDIGYEGSRVDINGKERSINGFNIGILAIVF</sequence>
<keyword evidence="5" id="KW-0472">Membrane</keyword>
<evidence type="ECO:0000313" key="7">
    <source>
        <dbReference type="EMBL" id="RDK92152.1"/>
    </source>
</evidence>
<feature type="signal peptide" evidence="6">
    <location>
        <begin position="1"/>
        <end position="23"/>
    </location>
</feature>
<evidence type="ECO:0000256" key="6">
    <source>
        <dbReference type="SAM" id="SignalP"/>
    </source>
</evidence>
<evidence type="ECO:0000313" key="8">
    <source>
        <dbReference type="Proteomes" id="UP000254848"/>
    </source>
</evidence>
<dbReference type="Pfam" id="PF06316">
    <property type="entry name" value="Ail_Lom"/>
    <property type="match status" value="1"/>
</dbReference>
<dbReference type="GO" id="GO:0044384">
    <property type="term" value="C:host outer membrane"/>
    <property type="evidence" value="ECO:0007669"/>
    <property type="project" value="InterPro"/>
</dbReference>
<reference evidence="7 8" key="1">
    <citation type="submission" date="2018-07" db="EMBL/GenBank/DDBJ databases">
        <title>Genomic Encyclopedia of Type Strains, Phase IV (KMG-IV): sequencing the most valuable type-strain genomes for metagenomic binning, comparative biology and taxonomic classification.</title>
        <authorList>
            <person name="Goeker M."/>
        </authorList>
    </citation>
    <scope>NUCLEOTIDE SEQUENCE [LARGE SCALE GENOMIC DNA]</scope>
    <source>
        <strain evidence="7 8">DSM 103736</strain>
    </source>
</reference>
<gene>
    <name evidence="7" type="ORF">C8D90_104312</name>
</gene>
<accession>A0A370QSB5</accession>
<dbReference type="EMBL" id="QRAP01000004">
    <property type="protein sequence ID" value="RDK92152.1"/>
    <property type="molecule type" value="Genomic_DNA"/>
</dbReference>
<dbReference type="PANTHER" id="PTHR35892:SF2">
    <property type="entry name" value="OUTER MEMBRANE PROTEIN PAGN"/>
    <property type="match status" value="1"/>
</dbReference>
<evidence type="ECO:0000256" key="1">
    <source>
        <dbReference type="ARBA" id="ARBA00004141"/>
    </source>
</evidence>
<dbReference type="PRINTS" id="PR00316">
    <property type="entry name" value="ENTEROVIROMP"/>
</dbReference>
<dbReference type="SUPFAM" id="SSF56925">
    <property type="entry name" value="OMPA-like"/>
    <property type="match status" value="1"/>
</dbReference>
<feature type="chain" id="PRO_5016894192" evidence="6">
    <location>
        <begin position="24"/>
        <end position="199"/>
    </location>
</feature>
<dbReference type="Gene3D" id="2.40.160.20">
    <property type="match status" value="1"/>
</dbReference>
<dbReference type="GO" id="GO:0016020">
    <property type="term" value="C:membrane"/>
    <property type="evidence" value="ECO:0007669"/>
    <property type="project" value="UniProtKB-SubCell"/>
</dbReference>
<name>A0A370QSB5_9GAMM</name>
<dbReference type="InterPro" id="IPR051723">
    <property type="entry name" value="Bact_OM_Invasion-Related"/>
</dbReference>
<evidence type="ECO:0000256" key="3">
    <source>
        <dbReference type="ARBA" id="ARBA00022692"/>
    </source>
</evidence>
<dbReference type="InterPro" id="IPR011250">
    <property type="entry name" value="OMP/PagP_B-barrel"/>
</dbReference>
<dbReference type="AlphaFoldDB" id="A0A370QSB5"/>
<evidence type="ECO:0000256" key="4">
    <source>
        <dbReference type="ARBA" id="ARBA00022729"/>
    </source>
</evidence>
<comment type="caution">
    <text evidence="7">The sequence shown here is derived from an EMBL/GenBank/DDBJ whole genome shotgun (WGS) entry which is preliminary data.</text>
</comment>
<evidence type="ECO:0000256" key="2">
    <source>
        <dbReference type="ARBA" id="ARBA00022452"/>
    </source>
</evidence>
<keyword evidence="2" id="KW-1134">Transmembrane beta strand</keyword>
<dbReference type="InterPro" id="IPR000758">
    <property type="entry name" value="Enterovir_OMP"/>
</dbReference>